<dbReference type="PROSITE" id="PS00134">
    <property type="entry name" value="TRYPSIN_HIS"/>
    <property type="match status" value="1"/>
</dbReference>
<evidence type="ECO:0000256" key="2">
    <source>
        <dbReference type="SAM" id="Phobius"/>
    </source>
</evidence>
<keyword evidence="2" id="KW-0812">Transmembrane</keyword>
<dbReference type="GO" id="GO:0004252">
    <property type="term" value="F:serine-type endopeptidase activity"/>
    <property type="evidence" value="ECO:0007669"/>
    <property type="project" value="InterPro"/>
</dbReference>
<feature type="signal peptide" evidence="3">
    <location>
        <begin position="1"/>
        <end position="22"/>
    </location>
</feature>
<keyword evidence="2" id="KW-1133">Transmembrane helix</keyword>
<organism evidence="5 6">
    <name type="scientific">Photobacterium frigidiphilum</name>
    <dbReference type="NCBI Taxonomy" id="264736"/>
    <lineage>
        <taxon>Bacteria</taxon>
        <taxon>Pseudomonadati</taxon>
        <taxon>Pseudomonadota</taxon>
        <taxon>Gammaproteobacteria</taxon>
        <taxon>Vibrionales</taxon>
        <taxon>Vibrionaceae</taxon>
        <taxon>Photobacterium</taxon>
    </lineage>
</organism>
<dbReference type="OrthoDB" id="6266568at2"/>
<dbReference type="InterPro" id="IPR001254">
    <property type="entry name" value="Trypsin_dom"/>
</dbReference>
<keyword evidence="3" id="KW-0732">Signal</keyword>
<dbReference type="RefSeq" id="WP_107245415.1">
    <property type="nucleotide sequence ID" value="NZ_PYMJ01000042.1"/>
</dbReference>
<feature type="domain" description="Peptidase S1" evidence="4">
    <location>
        <begin position="40"/>
        <end position="190"/>
    </location>
</feature>
<dbReference type="GO" id="GO:0006508">
    <property type="term" value="P:proteolysis"/>
    <property type="evidence" value="ECO:0007669"/>
    <property type="project" value="InterPro"/>
</dbReference>
<dbReference type="Proteomes" id="UP000240987">
    <property type="component" value="Unassembled WGS sequence"/>
</dbReference>
<proteinExistence type="predicted"/>
<evidence type="ECO:0000259" key="4">
    <source>
        <dbReference type="Pfam" id="PF00089"/>
    </source>
</evidence>
<dbReference type="InterPro" id="IPR018114">
    <property type="entry name" value="TRYPSIN_HIS"/>
</dbReference>
<sequence>MKNMKLATLTLVLSTFSSASYAIVDGTSINWADHDNIVNSSCTGLVIGGDFILTAAHCTDIQEPVNFSDGSVIEITKRVNHPDYAALGLADVAIFTLTDIPNVEHIDFLNPRDLVTDEDVKTYGFGGTGNDLHYATLRADSATDSANNGAPYPNVTLRNIGLGYLIGGDSGGTGLDNNGFVITLNNGVNGNINIATVLKVAKDFITSTVNGWHYPTIVKTTSGNTQVVKIQSLHTSPTDILNTINTTGDASIDTAGITCASPSGVVSSPSAVNPYDVCSLPLTSNGDEGRIVLGNDAVITVNKKAEVKPDPKPQPDNGGGGGGGSLGWTALFGLLFAGFVRRTR</sequence>
<evidence type="ECO:0000256" key="3">
    <source>
        <dbReference type="SAM" id="SignalP"/>
    </source>
</evidence>
<dbReference type="EMBL" id="PYMJ01000042">
    <property type="protein sequence ID" value="PSU44786.1"/>
    <property type="molecule type" value="Genomic_DNA"/>
</dbReference>
<protein>
    <recommendedName>
        <fullName evidence="4">Peptidase S1 domain-containing protein</fullName>
    </recommendedName>
</protein>
<comment type="caution">
    <text evidence="5">The sequence shown here is derived from an EMBL/GenBank/DDBJ whole genome shotgun (WGS) entry which is preliminary data.</text>
</comment>
<evidence type="ECO:0000313" key="6">
    <source>
        <dbReference type="Proteomes" id="UP000240987"/>
    </source>
</evidence>
<gene>
    <name evidence="5" type="ORF">C9J12_25655</name>
</gene>
<feature type="transmembrane region" description="Helical" evidence="2">
    <location>
        <begin position="321"/>
        <end position="340"/>
    </location>
</feature>
<evidence type="ECO:0000313" key="5">
    <source>
        <dbReference type="EMBL" id="PSU44786.1"/>
    </source>
</evidence>
<feature type="compositionally biased region" description="Basic and acidic residues" evidence="1">
    <location>
        <begin position="304"/>
        <end position="313"/>
    </location>
</feature>
<name>A0A2T3J7P3_9GAMM</name>
<reference evidence="5 6" key="1">
    <citation type="submission" date="2018-01" db="EMBL/GenBank/DDBJ databases">
        <title>Whole genome sequencing of Histamine producing bacteria.</title>
        <authorList>
            <person name="Butler K."/>
        </authorList>
    </citation>
    <scope>NUCLEOTIDE SEQUENCE [LARGE SCALE GENOMIC DNA]</scope>
    <source>
        <strain evidence="5 6">JCM 12947</strain>
    </source>
</reference>
<dbReference type="InterPro" id="IPR043504">
    <property type="entry name" value="Peptidase_S1_PA_chymotrypsin"/>
</dbReference>
<feature type="chain" id="PRO_5015574134" description="Peptidase S1 domain-containing protein" evidence="3">
    <location>
        <begin position="23"/>
        <end position="344"/>
    </location>
</feature>
<dbReference type="Pfam" id="PF00089">
    <property type="entry name" value="Trypsin"/>
    <property type="match status" value="1"/>
</dbReference>
<dbReference type="SUPFAM" id="SSF50494">
    <property type="entry name" value="Trypsin-like serine proteases"/>
    <property type="match status" value="1"/>
</dbReference>
<accession>A0A2T3J7P3</accession>
<dbReference type="InterPro" id="IPR009003">
    <property type="entry name" value="Peptidase_S1_PA"/>
</dbReference>
<dbReference type="AlphaFoldDB" id="A0A2T3J7P3"/>
<evidence type="ECO:0000256" key="1">
    <source>
        <dbReference type="SAM" id="MobiDB-lite"/>
    </source>
</evidence>
<dbReference type="NCBIfam" id="TIGR03501">
    <property type="entry name" value="GlyGly_CTERM"/>
    <property type="match status" value="1"/>
</dbReference>
<keyword evidence="2" id="KW-0472">Membrane</keyword>
<dbReference type="InterPro" id="IPR020008">
    <property type="entry name" value="GlyGly_CTERM"/>
</dbReference>
<feature type="region of interest" description="Disordered" evidence="1">
    <location>
        <begin position="304"/>
        <end position="323"/>
    </location>
</feature>
<dbReference type="Gene3D" id="2.40.10.10">
    <property type="entry name" value="Trypsin-like serine proteases"/>
    <property type="match status" value="1"/>
</dbReference>
<keyword evidence="6" id="KW-1185">Reference proteome</keyword>